<sequence length="72" mass="8061">MQKNSIEVGRFLVSPFIKTSDDGGFYASVSIRSGHGSANHDRVMRFTPRFTGRRQALNYARAQGQAWVTAQQ</sequence>
<dbReference type="RefSeq" id="WP_285981670.1">
    <property type="nucleotide sequence ID" value="NZ_JASVDS010000002.1"/>
</dbReference>
<comment type="caution">
    <text evidence="1">The sequence shown here is derived from an EMBL/GenBank/DDBJ whole genome shotgun (WGS) entry which is preliminary data.</text>
</comment>
<gene>
    <name evidence="1" type="ORF">QRD43_06435</name>
</gene>
<accession>A0ABT7LJ37</accession>
<name>A0ABT7LJ37_9BURK</name>
<proteinExistence type="predicted"/>
<protein>
    <submittedName>
        <fullName evidence="1">Uncharacterized protein</fullName>
    </submittedName>
</protein>
<evidence type="ECO:0000313" key="2">
    <source>
        <dbReference type="Proteomes" id="UP001238603"/>
    </source>
</evidence>
<keyword evidence="2" id="KW-1185">Reference proteome</keyword>
<dbReference type="EMBL" id="JASVDS010000002">
    <property type="protein sequence ID" value="MDL5031541.1"/>
    <property type="molecule type" value="Genomic_DNA"/>
</dbReference>
<reference evidence="1 2" key="1">
    <citation type="submission" date="2023-06" db="EMBL/GenBank/DDBJ databases">
        <title>Pelomonas sp. APW6 16S ribosomal RNA gene genome sequencing and assembly.</title>
        <authorList>
            <person name="Woo H."/>
        </authorList>
    </citation>
    <scope>NUCLEOTIDE SEQUENCE [LARGE SCALE GENOMIC DNA]</scope>
    <source>
        <strain evidence="1 2">APW6</strain>
    </source>
</reference>
<evidence type="ECO:0000313" key="1">
    <source>
        <dbReference type="EMBL" id="MDL5031541.1"/>
    </source>
</evidence>
<organism evidence="1 2">
    <name type="scientific">Roseateles subflavus</name>
    <dbReference type="NCBI Taxonomy" id="3053353"/>
    <lineage>
        <taxon>Bacteria</taxon>
        <taxon>Pseudomonadati</taxon>
        <taxon>Pseudomonadota</taxon>
        <taxon>Betaproteobacteria</taxon>
        <taxon>Burkholderiales</taxon>
        <taxon>Sphaerotilaceae</taxon>
        <taxon>Roseateles</taxon>
    </lineage>
</organism>
<dbReference type="Proteomes" id="UP001238603">
    <property type="component" value="Unassembled WGS sequence"/>
</dbReference>